<accession>A0AAD7ZZT2</accession>
<gene>
    <name evidence="5" type="ORF">L9F63_027953</name>
</gene>
<dbReference type="PANTHER" id="PTHR24412">
    <property type="entry name" value="KELCH PROTEIN"/>
    <property type="match status" value="1"/>
</dbReference>
<dbReference type="Proteomes" id="UP001233999">
    <property type="component" value="Unassembled WGS sequence"/>
</dbReference>
<dbReference type="InterPro" id="IPR011705">
    <property type="entry name" value="BACK"/>
</dbReference>
<evidence type="ECO:0000256" key="2">
    <source>
        <dbReference type="ARBA" id="ARBA00022737"/>
    </source>
</evidence>
<dbReference type="SUPFAM" id="SSF54695">
    <property type="entry name" value="POZ domain"/>
    <property type="match status" value="1"/>
</dbReference>
<evidence type="ECO:0000313" key="6">
    <source>
        <dbReference type="Proteomes" id="UP001233999"/>
    </source>
</evidence>
<dbReference type="SMART" id="SM00875">
    <property type="entry name" value="BACK"/>
    <property type="match status" value="1"/>
</dbReference>
<reference evidence="5" key="2">
    <citation type="submission" date="2023-05" db="EMBL/GenBank/DDBJ databases">
        <authorList>
            <person name="Fouks B."/>
        </authorList>
    </citation>
    <scope>NUCLEOTIDE SEQUENCE</scope>
    <source>
        <strain evidence="5">Stay&amp;Tobe</strain>
        <tissue evidence="5">Testes</tissue>
    </source>
</reference>
<evidence type="ECO:0000256" key="1">
    <source>
        <dbReference type="ARBA" id="ARBA00022441"/>
    </source>
</evidence>
<dbReference type="InterPro" id="IPR011333">
    <property type="entry name" value="SKP1/BTB/POZ_sf"/>
</dbReference>
<dbReference type="PANTHER" id="PTHR24412:SF35">
    <property type="entry name" value="ACTIN-BINDING PROTEIN IPP"/>
    <property type="match status" value="1"/>
</dbReference>
<evidence type="ECO:0000256" key="3">
    <source>
        <dbReference type="ARBA" id="ARBA00023203"/>
    </source>
</evidence>
<feature type="non-terminal residue" evidence="5">
    <location>
        <position position="170"/>
    </location>
</feature>
<dbReference type="Pfam" id="PF07707">
    <property type="entry name" value="BACK"/>
    <property type="match status" value="1"/>
</dbReference>
<evidence type="ECO:0000259" key="4">
    <source>
        <dbReference type="PROSITE" id="PS50097"/>
    </source>
</evidence>
<reference evidence="5" key="1">
    <citation type="journal article" date="2023" name="IScience">
        <title>Live-bearing cockroach genome reveals convergent evolutionary mechanisms linked to viviparity in insects and beyond.</title>
        <authorList>
            <person name="Fouks B."/>
            <person name="Harrison M.C."/>
            <person name="Mikhailova A.A."/>
            <person name="Marchal E."/>
            <person name="English S."/>
            <person name="Carruthers M."/>
            <person name="Jennings E.C."/>
            <person name="Chiamaka E.L."/>
            <person name="Frigard R.A."/>
            <person name="Pippel M."/>
            <person name="Attardo G.M."/>
            <person name="Benoit J.B."/>
            <person name="Bornberg-Bauer E."/>
            <person name="Tobe S.S."/>
        </authorList>
    </citation>
    <scope>NUCLEOTIDE SEQUENCE</scope>
    <source>
        <strain evidence="5">Stay&amp;Tobe</strain>
    </source>
</reference>
<dbReference type="Pfam" id="PF00651">
    <property type="entry name" value="BTB"/>
    <property type="match status" value="1"/>
</dbReference>
<dbReference type="EMBL" id="JASPKZ010004815">
    <property type="protein sequence ID" value="KAJ9589788.1"/>
    <property type="molecule type" value="Genomic_DNA"/>
</dbReference>
<evidence type="ECO:0000313" key="5">
    <source>
        <dbReference type="EMBL" id="KAJ9589788.1"/>
    </source>
</evidence>
<keyword evidence="1" id="KW-0880">Kelch repeat</keyword>
<proteinExistence type="predicted"/>
<dbReference type="Gene3D" id="1.25.40.420">
    <property type="match status" value="1"/>
</dbReference>
<feature type="domain" description="BTB" evidence="4">
    <location>
        <begin position="2"/>
        <end position="69"/>
    </location>
</feature>
<organism evidence="5 6">
    <name type="scientific">Diploptera punctata</name>
    <name type="common">Pacific beetle cockroach</name>
    <dbReference type="NCBI Taxonomy" id="6984"/>
    <lineage>
        <taxon>Eukaryota</taxon>
        <taxon>Metazoa</taxon>
        <taxon>Ecdysozoa</taxon>
        <taxon>Arthropoda</taxon>
        <taxon>Hexapoda</taxon>
        <taxon>Insecta</taxon>
        <taxon>Pterygota</taxon>
        <taxon>Neoptera</taxon>
        <taxon>Polyneoptera</taxon>
        <taxon>Dictyoptera</taxon>
        <taxon>Blattodea</taxon>
        <taxon>Blaberoidea</taxon>
        <taxon>Blaberidae</taxon>
        <taxon>Diplopterinae</taxon>
        <taxon>Diploptera</taxon>
    </lineage>
</organism>
<protein>
    <recommendedName>
        <fullName evidence="4">BTB domain-containing protein</fullName>
    </recommendedName>
</protein>
<dbReference type="InterPro" id="IPR000210">
    <property type="entry name" value="BTB/POZ_dom"/>
</dbReference>
<comment type="caution">
    <text evidence="5">The sequence shown here is derived from an EMBL/GenBank/DDBJ whole genome shotgun (WGS) entry which is preliminary data.</text>
</comment>
<dbReference type="Gene3D" id="3.30.710.10">
    <property type="entry name" value="Potassium Channel Kv1.1, Chain A"/>
    <property type="match status" value="1"/>
</dbReference>
<dbReference type="PROSITE" id="PS50097">
    <property type="entry name" value="BTB"/>
    <property type="match status" value="1"/>
</dbReference>
<keyword evidence="6" id="KW-1185">Reference proteome</keyword>
<keyword evidence="2" id="KW-0677">Repeat</keyword>
<name>A0AAD7ZZT2_DIPPU</name>
<dbReference type="AlphaFoldDB" id="A0AAD7ZZT2"/>
<sequence>FADVKLQYRRKRYEAHRAVLSASSPYFQAMFTTGLLEVQKDTIELHAIPPQILNTLIDFIYTGEININQDNVQELMIAADMLELNEVVVGCTEFLKYELHATNAIGIFRFAEGHNCEELANSAVEFIQLHFPQICNEEEFFELPKDLLTKFLSSEHLRVDTEFQVFSKQQ</sequence>
<keyword evidence="3" id="KW-0009">Actin-binding</keyword>
<dbReference type="SMART" id="SM00225">
    <property type="entry name" value="BTB"/>
    <property type="match status" value="1"/>
</dbReference>